<dbReference type="InterPro" id="IPR050628">
    <property type="entry name" value="SNF2_RAD54_helicase_TF"/>
</dbReference>
<dbReference type="GO" id="GO:0005524">
    <property type="term" value="F:ATP binding"/>
    <property type="evidence" value="ECO:0007669"/>
    <property type="project" value="UniProtKB-KW"/>
</dbReference>
<reference evidence="8" key="1">
    <citation type="submission" date="2021-01" db="EMBL/GenBank/DDBJ databases">
        <authorList>
            <person name="Corre E."/>
            <person name="Pelletier E."/>
            <person name="Niang G."/>
            <person name="Scheremetjew M."/>
            <person name="Finn R."/>
            <person name="Kale V."/>
            <person name="Holt S."/>
            <person name="Cochrane G."/>
            <person name="Meng A."/>
            <person name="Brown T."/>
            <person name="Cohen L."/>
        </authorList>
    </citation>
    <scope>NUCLEOTIDE SEQUENCE</scope>
    <source>
        <strain evidence="8">RCC927</strain>
    </source>
</reference>
<keyword evidence="3" id="KW-0547">Nucleotide-binding</keyword>
<keyword evidence="4" id="KW-0378">Hydrolase</keyword>
<dbReference type="Gene3D" id="3.40.50.150">
    <property type="entry name" value="Vaccinia Virus protein VP39"/>
    <property type="match status" value="1"/>
</dbReference>
<feature type="compositionally biased region" description="Acidic residues" evidence="6">
    <location>
        <begin position="1421"/>
        <end position="1436"/>
    </location>
</feature>
<feature type="domain" description="Rhodanese" evidence="7">
    <location>
        <begin position="675"/>
        <end position="692"/>
    </location>
</feature>
<protein>
    <recommendedName>
        <fullName evidence="7">Rhodanese domain-containing protein</fullName>
    </recommendedName>
</protein>
<evidence type="ECO:0000256" key="4">
    <source>
        <dbReference type="ARBA" id="ARBA00022801"/>
    </source>
</evidence>
<dbReference type="EMBL" id="HBHY01010320">
    <property type="protein sequence ID" value="CAE0137944.1"/>
    <property type="molecule type" value="Transcribed_RNA"/>
</dbReference>
<dbReference type="GO" id="GO:0016787">
    <property type="term" value="F:hydrolase activity"/>
    <property type="evidence" value="ECO:0007669"/>
    <property type="project" value="UniProtKB-KW"/>
</dbReference>
<dbReference type="InterPro" id="IPR014001">
    <property type="entry name" value="Helicase_ATP-bd"/>
</dbReference>
<dbReference type="SUPFAM" id="SSF52540">
    <property type="entry name" value="P-loop containing nucleoside triphosphate hydrolases"/>
    <property type="match status" value="2"/>
</dbReference>
<dbReference type="SMART" id="SM00487">
    <property type="entry name" value="DEXDc"/>
    <property type="match status" value="1"/>
</dbReference>
<dbReference type="Gene3D" id="3.40.50.10810">
    <property type="entry name" value="Tandem AAA-ATPase domain"/>
    <property type="match status" value="2"/>
</dbReference>
<gene>
    <name evidence="8" type="ORF">PSIN1315_LOCUS6663</name>
</gene>
<dbReference type="GO" id="GO:0008168">
    <property type="term" value="F:methyltransferase activity"/>
    <property type="evidence" value="ECO:0007669"/>
    <property type="project" value="UniProtKB-KW"/>
</dbReference>
<dbReference type="SUPFAM" id="SSF53335">
    <property type="entry name" value="S-adenosyl-L-methionine-dependent methyltransferases"/>
    <property type="match status" value="1"/>
</dbReference>
<dbReference type="InterPro" id="IPR027417">
    <property type="entry name" value="P-loop_NTPase"/>
</dbReference>
<evidence type="ECO:0000256" key="3">
    <source>
        <dbReference type="ARBA" id="ARBA00022741"/>
    </source>
</evidence>
<dbReference type="Pfam" id="PF00176">
    <property type="entry name" value="SNF2-rel_dom"/>
    <property type="match status" value="1"/>
</dbReference>
<dbReference type="InterPro" id="IPR000330">
    <property type="entry name" value="SNF2_N"/>
</dbReference>
<dbReference type="Pfam" id="PF00145">
    <property type="entry name" value="DNA_methylase"/>
    <property type="match status" value="1"/>
</dbReference>
<feature type="region of interest" description="Disordered" evidence="6">
    <location>
        <begin position="1400"/>
        <end position="1474"/>
    </location>
</feature>
<evidence type="ECO:0000259" key="7">
    <source>
        <dbReference type="PROSITE" id="PS50206"/>
    </source>
</evidence>
<organism evidence="8">
    <name type="scientific">Prasinoderma singulare</name>
    <dbReference type="NCBI Taxonomy" id="676789"/>
    <lineage>
        <taxon>Eukaryota</taxon>
        <taxon>Viridiplantae</taxon>
        <taxon>Prasinodermophyta</taxon>
        <taxon>Prasinodermophyceae</taxon>
        <taxon>Prasinodermales</taxon>
        <taxon>Prasinodermaceae</taxon>
        <taxon>Prasinoderma</taxon>
    </lineage>
</organism>
<evidence type="ECO:0000256" key="1">
    <source>
        <dbReference type="ARBA" id="ARBA00022603"/>
    </source>
</evidence>
<evidence type="ECO:0000256" key="2">
    <source>
        <dbReference type="ARBA" id="ARBA00022679"/>
    </source>
</evidence>
<dbReference type="CDD" id="cd18793">
    <property type="entry name" value="SF2_C_SNF"/>
    <property type="match status" value="1"/>
</dbReference>
<accession>A0A7S3BNB0</accession>
<name>A0A7S3BNB0_9VIRI</name>
<dbReference type="GO" id="GO:0005634">
    <property type="term" value="C:nucleus"/>
    <property type="evidence" value="ECO:0007669"/>
    <property type="project" value="TreeGrafter"/>
</dbReference>
<dbReference type="InterPro" id="IPR049730">
    <property type="entry name" value="SNF2/RAD54-like_C"/>
</dbReference>
<keyword evidence="1" id="KW-0489">Methyltransferase</keyword>
<evidence type="ECO:0000256" key="5">
    <source>
        <dbReference type="ARBA" id="ARBA00022840"/>
    </source>
</evidence>
<dbReference type="InterPro" id="IPR001525">
    <property type="entry name" value="C5_MeTfrase"/>
</dbReference>
<proteinExistence type="predicted"/>
<dbReference type="Gene3D" id="3.40.50.300">
    <property type="entry name" value="P-loop containing nucleotide triphosphate hydrolases"/>
    <property type="match status" value="1"/>
</dbReference>
<dbReference type="GO" id="GO:0032259">
    <property type="term" value="P:methylation"/>
    <property type="evidence" value="ECO:0007669"/>
    <property type="project" value="UniProtKB-KW"/>
</dbReference>
<dbReference type="InterPro" id="IPR029063">
    <property type="entry name" value="SAM-dependent_MTases_sf"/>
</dbReference>
<dbReference type="PANTHER" id="PTHR45626">
    <property type="entry name" value="TRANSCRIPTION TERMINATION FACTOR 2-RELATED"/>
    <property type="match status" value="1"/>
</dbReference>
<sequence length="2096" mass="228825">MMAFAKDLGRPLRVATMCSGTESPLLALSMISKALDQGHDIKLDIDHVFSCEIEPFKQGYIERNFAPPILFRDIRELGDDQAHTAWGALVDVPGNVDILVAGTSCVDYSNLNNEKKELDAQGESGQTFRGMMRWIDKMQPPLIILENVCGAPWERIRQDFLVKHNYHATFTRFDTKQYYIPHTRMRVYLVATPVRPDVAAKVQAELQRQLKLKKLPHGGHLDPNTMSVAFSKEDGGNMSKKKKEDAVAKWFQDLESIAAEDPASRLPAAWKDLVKRMNRSSSSVLEAFLLPNDDPRVHIAREKLANKARARGRAAGGKGTDWARCEARHQRARLEEGLGAKRPFTNWEDASACELYDYAWTDWARAQTDRVLDLMDIDFLRLAAVKEVDPSFKTLVWNLSQNVDRTTGSVKPGICPCLTPSMVPFVTNRGGPLVGVEALSLQGIPVDDLILTRETEDQMADLAGNAMSSTVVGVCAMVALALGKALVREGPGKDAVRSAKDGQGETAKSVHTDAVDGDLHTAPLMLAPSSHTSARELLARAERARRYCVSEGQTAMAEKISVCRACGHTVSGDGGRPKHDFEVFEGEREAPAPFAAALKAAIPMRVALVGLSEAALKSSMAAAVAAGADEALAAQWASLLAPLNVEGFFFRSINRAVAWTASYAARTSGATLDLVLDGGMAEWRLSVPPPVEKGPLRDMLMLPVARMRVPADKDARATLTSGEWQLRLPVRKVIKVAVEGKGERVPTWQASMGLAKRLDDVRFGRWSICVNDTDRELLDEDISGEYTLLPDCDAAMASLHRREGAAADEAATGTMYFFVDAGAGRARCSYKEEDHFVFARSHRRLAYGEERGAVCRLDAAWRPHATDGPVQVACEIVGQWRGGCGVGFATTGVASPAKGRAAAASEAVIQTPQAPPPMVLTGDSWRQASTIVKCAFPKPDADAKLFPADEWASLPLDKSTAEFKRLAWITERVDLPSPLKVWNDSADAPPEERCETCAPSPPAIQWVLDFKGKVAAREDPQMAADFERRTKARPPPFLVQLRAEGEDRAQLRVAVNTPSLGHRALSLLPPATKDAASASPTRVSWRVVAESEEAPATAGATPLPFTLSSNKTDAPADQPPHFKRYPLRPEQLRSLGWMLQQERQPRSFVEEEVIEARLPALRWRAEGRATRAVEVRGGVVADQVGYGKTAITLGLIDAQIASAKAAVKAATKAPLRGAIRTSATLVLAPAHLLKQWPNEVRKFTGSALSIEVINTAANLNRLTIKRIQEVDLIIMASGVFRSEVYFERMAALGGVSQQLAATKSNARHFEATYGIAVENIEDRVEELMGEGGAAAVYASIKASAEADLDVTDLNPKRLKGSSLVKATELAMSKGFRTHGGMLGKVAGEGKDGVNAGVGKDAAKGAGDAAAKEEAVAGSGSETDDNNDDGCAEEDDWAPARKKQKGAAGKANAKKKGKVAASGSRGKQGKATVSADPWGLKTSAVKSNWRHMKCPPLELFHWERVVVDEFTYLKGRDLAAIQALKASNKWVLSGTPPVGTFDDIKGIARFLSVHLGVDEAPKFSKAEQTKAETFAFYRESHTPAWHARRRMVAQSFLDAYVRQNVAEIDEIRRVQEDVAVSLLPAERAIYLELDHHLQAMDMQTTKKWRKGAESGDRVARLKEVLGSSATAEEALLKRAAHFDLGATASSALDTCEEIVSTREAQLAQCKAELVGHIKVGFALDRMCELWADRADCEYATASKHETVPFLRWIRTINTESAGDPEATLELRRLVRQATEEYAEMRAQRVPMTLPAEPSRLFDGEWRDPWSKNAKLKVESEAYGEWAKQRKFYAREWTHAIRRLEKEIVGRERSLRYFRAVRDLQKDPSLRVTCPVVGKVLAPEEHGVLSCCGHAGELKAMRERAALQRCVVEGCQAPVRVTSVVERATLGTDAAHGEHAAGTYGSKLKELVRIIKAVPPTERVLVFVQFADLAELVCQALGEASIDVLELKGSIFKKTSALEIFQREKPAPGDPRVLLLNQSDESASGANLTTANHAIFVHPLLAATQQEYNQGLTQAVGRVCRYGQDKLVHIRHLLVEGTMDATVFAERGGIDCCV</sequence>
<dbReference type="GO" id="GO:0006281">
    <property type="term" value="P:DNA repair"/>
    <property type="evidence" value="ECO:0007669"/>
    <property type="project" value="TreeGrafter"/>
</dbReference>
<evidence type="ECO:0000256" key="6">
    <source>
        <dbReference type="SAM" id="MobiDB-lite"/>
    </source>
</evidence>
<dbReference type="PANTHER" id="PTHR45626:SF26">
    <property type="entry name" value="FAMILY HELICASE, PUTATIVE (AFU_ORTHOLOGUE AFUA_2G09120)-RELATED"/>
    <property type="match status" value="1"/>
</dbReference>
<dbReference type="GO" id="GO:0008094">
    <property type="term" value="F:ATP-dependent activity, acting on DNA"/>
    <property type="evidence" value="ECO:0007669"/>
    <property type="project" value="TreeGrafter"/>
</dbReference>
<evidence type="ECO:0000313" key="8">
    <source>
        <dbReference type="EMBL" id="CAE0137944.1"/>
    </source>
</evidence>
<keyword evidence="5" id="KW-0067">ATP-binding</keyword>
<dbReference type="InterPro" id="IPR038718">
    <property type="entry name" value="SNF2-like_sf"/>
</dbReference>
<dbReference type="InterPro" id="IPR001763">
    <property type="entry name" value="Rhodanese-like_dom"/>
</dbReference>
<dbReference type="PROSITE" id="PS50206">
    <property type="entry name" value="RHODANESE_3"/>
    <property type="match status" value="1"/>
</dbReference>
<keyword evidence="2" id="KW-0808">Transferase</keyword>